<name>A0AAD9FSI4_PAPLA</name>
<dbReference type="PANTHER" id="PTHR41390">
    <property type="entry name" value="CHROMOSOME 7, WHOLE GENOME SHOTGUN SEQUENCE"/>
    <property type="match status" value="1"/>
</dbReference>
<feature type="coiled-coil region" evidence="1">
    <location>
        <begin position="239"/>
        <end position="273"/>
    </location>
</feature>
<keyword evidence="3" id="KW-1185">Reference proteome</keyword>
<evidence type="ECO:0000256" key="1">
    <source>
        <dbReference type="SAM" id="Coils"/>
    </source>
</evidence>
<reference evidence="2" key="1">
    <citation type="submission" date="2023-02" db="EMBL/GenBank/DDBJ databases">
        <title>Identification and recombinant expression of a fungal hydrolase from Papiliotrema laurentii that hydrolyzes apple cutin and clears colloidal polyester polyurethane.</title>
        <authorList>
            <consortium name="DOE Joint Genome Institute"/>
            <person name="Roman V.A."/>
            <person name="Bojanowski C."/>
            <person name="Crable B.R."/>
            <person name="Wagner D.N."/>
            <person name="Hung C.S."/>
            <person name="Nadeau L.J."/>
            <person name="Schratz L."/>
            <person name="Haridas S."/>
            <person name="Pangilinan J."/>
            <person name="Lipzen A."/>
            <person name="Na H."/>
            <person name="Yan M."/>
            <person name="Ng V."/>
            <person name="Grigoriev I.V."/>
            <person name="Spatafora J.W."/>
            <person name="Barlow D."/>
            <person name="Biffinger J."/>
            <person name="Kelley-Loughnane N."/>
            <person name="Varaljay V.A."/>
            <person name="Crookes-Goodson W.J."/>
        </authorList>
    </citation>
    <scope>NUCLEOTIDE SEQUENCE</scope>
    <source>
        <strain evidence="2">5307AH</strain>
    </source>
</reference>
<dbReference type="AlphaFoldDB" id="A0AAD9FSI4"/>
<dbReference type="PANTHER" id="PTHR41390:SF1">
    <property type="entry name" value="NADH-UBIQUINONE OXIDOREDUCTASE 213 KDA SUBUNIT"/>
    <property type="match status" value="1"/>
</dbReference>
<organism evidence="2 3">
    <name type="scientific">Papiliotrema laurentii</name>
    <name type="common">Cryptococcus laurentii</name>
    <dbReference type="NCBI Taxonomy" id="5418"/>
    <lineage>
        <taxon>Eukaryota</taxon>
        <taxon>Fungi</taxon>
        <taxon>Dikarya</taxon>
        <taxon>Basidiomycota</taxon>
        <taxon>Agaricomycotina</taxon>
        <taxon>Tremellomycetes</taxon>
        <taxon>Tremellales</taxon>
        <taxon>Rhynchogastremaceae</taxon>
        <taxon>Papiliotrema</taxon>
    </lineage>
</organism>
<evidence type="ECO:0000313" key="3">
    <source>
        <dbReference type="Proteomes" id="UP001182556"/>
    </source>
</evidence>
<dbReference type="Proteomes" id="UP001182556">
    <property type="component" value="Unassembled WGS sequence"/>
</dbReference>
<keyword evidence="1" id="KW-0175">Coiled coil</keyword>
<proteinExistence type="predicted"/>
<protein>
    <submittedName>
        <fullName evidence="2">Uncharacterized protein</fullName>
    </submittedName>
</protein>
<sequence>MSSSSSPSGSVNRYNRPLPPFFQAIDPDSPLFVAKGILATTVFGSVFGAGSAFQANAMPVVSSVQTGRVYFILGTTFFGAREYLVSPALLALGVTPDHVRRFQELSEKQRGKLPEGPMTMDDLKHQRVLDSALAGGISFGTYSLFTRGAAVVPKAAFTAGLIAASLQYAVNYARVARLHFLARSTAETEPEETTPTMSLSQQIRFSSENPTQTLDHVPGDETLAGKVLNVMTYVAPIKKLSREEAYERLLKEKERLDRRLQQIEAEENRIFEAVQARAREKEMEGVEV</sequence>
<gene>
    <name evidence="2" type="ORF">DB88DRAFT_483747</name>
</gene>
<accession>A0AAD9FSI4</accession>
<comment type="caution">
    <text evidence="2">The sequence shown here is derived from an EMBL/GenBank/DDBJ whole genome shotgun (WGS) entry which is preliminary data.</text>
</comment>
<dbReference type="EMBL" id="JAODAN010000003">
    <property type="protein sequence ID" value="KAK1925383.1"/>
    <property type="molecule type" value="Genomic_DNA"/>
</dbReference>
<evidence type="ECO:0000313" key="2">
    <source>
        <dbReference type="EMBL" id="KAK1925383.1"/>
    </source>
</evidence>